<protein>
    <submittedName>
        <fullName evidence="1">Uncharacterized protein</fullName>
    </submittedName>
</protein>
<gene>
    <name evidence="1" type="ORF">PSHT_02163</name>
</gene>
<evidence type="ECO:0000313" key="1">
    <source>
        <dbReference type="EMBL" id="POW21651.1"/>
    </source>
</evidence>
<reference evidence="2" key="3">
    <citation type="journal article" date="2018" name="Mol. Plant Microbe Interact.">
        <title>Genome sequence resources for the wheat stripe rust pathogen (Puccinia striiformis f. sp. tritici) and the barley stripe rust pathogen (Puccinia striiformis f. sp. hordei).</title>
        <authorList>
            <person name="Xia C."/>
            <person name="Wang M."/>
            <person name="Yin C."/>
            <person name="Cornejo O.E."/>
            <person name="Hulbert S.H."/>
            <person name="Chen X."/>
        </authorList>
    </citation>
    <scope>NUCLEOTIDE SEQUENCE [LARGE SCALE GENOMIC DNA]</scope>
    <source>
        <strain evidence="2">93TX-2</strain>
    </source>
</reference>
<dbReference type="Proteomes" id="UP000238274">
    <property type="component" value="Unassembled WGS sequence"/>
</dbReference>
<dbReference type="OrthoDB" id="10270848at2759"/>
<dbReference type="VEuPathDB" id="FungiDB:PSTT_09976"/>
<organism evidence="1 2">
    <name type="scientific">Puccinia striiformis</name>
    <dbReference type="NCBI Taxonomy" id="27350"/>
    <lineage>
        <taxon>Eukaryota</taxon>
        <taxon>Fungi</taxon>
        <taxon>Dikarya</taxon>
        <taxon>Basidiomycota</taxon>
        <taxon>Pucciniomycotina</taxon>
        <taxon>Pucciniomycetes</taxon>
        <taxon>Pucciniales</taxon>
        <taxon>Pucciniaceae</taxon>
        <taxon>Puccinia</taxon>
    </lineage>
</organism>
<reference evidence="1 2" key="1">
    <citation type="submission" date="2017-12" db="EMBL/GenBank/DDBJ databases">
        <title>Gene loss provides genomic basis for host adaptation in cereal stripe rust fungi.</title>
        <authorList>
            <person name="Xia C."/>
        </authorList>
    </citation>
    <scope>NUCLEOTIDE SEQUENCE [LARGE SCALE GENOMIC DNA]</scope>
    <source>
        <strain evidence="1 2">93TX-2</strain>
    </source>
</reference>
<sequence>MTEASVPVTRECHLALPISAIKSKNSTPNPIALIISKSATMCIMNMFQRAYTTFALLALFVTFHPGQVEAVEITTKECSYHFNRVGSAEGRASCQYNDFVDFSCDPNSCLTKQDHAFENVYFYGCHVPGSIVTRPSVHAAQYYRRDTYASVQDWDGSWWDCDFNVPQSNNNQYLTCTNCYYAGTHA</sequence>
<proteinExistence type="predicted"/>
<reference evidence="2" key="2">
    <citation type="journal article" date="2018" name="BMC Genomics">
        <title>Genomic insights into host adaptation between the wheat stripe rust pathogen (Puccinia striiformis f. sp. tritici) and the barley stripe rust pathogen (Puccinia striiformis f. sp. hordei).</title>
        <authorList>
            <person name="Xia C."/>
            <person name="Wang M."/>
            <person name="Yin C."/>
            <person name="Cornejo O.E."/>
            <person name="Hulbert S.H."/>
            <person name="Chen X."/>
        </authorList>
    </citation>
    <scope>NUCLEOTIDE SEQUENCE [LARGE SCALE GENOMIC DNA]</scope>
    <source>
        <strain evidence="2">93TX-2</strain>
    </source>
</reference>
<keyword evidence="2" id="KW-1185">Reference proteome</keyword>
<dbReference type="EMBL" id="PKSM01000018">
    <property type="protein sequence ID" value="POW21651.1"/>
    <property type="molecule type" value="Genomic_DNA"/>
</dbReference>
<comment type="caution">
    <text evidence="1">The sequence shown here is derived from an EMBL/GenBank/DDBJ whole genome shotgun (WGS) entry which is preliminary data.</text>
</comment>
<evidence type="ECO:0000313" key="2">
    <source>
        <dbReference type="Proteomes" id="UP000238274"/>
    </source>
</evidence>
<accession>A0A2S4WIR8</accession>
<dbReference type="VEuPathDB" id="FungiDB:PSHT_02163"/>
<dbReference type="AlphaFoldDB" id="A0A2S4WIR8"/>
<name>A0A2S4WIR8_9BASI</name>